<dbReference type="Pfam" id="PF02706">
    <property type="entry name" value="Wzz"/>
    <property type="match status" value="1"/>
</dbReference>
<dbReference type="GO" id="GO:0042802">
    <property type="term" value="F:identical protein binding"/>
    <property type="evidence" value="ECO:0007669"/>
    <property type="project" value="UniProtKB-ARBA"/>
</dbReference>
<evidence type="ECO:0000259" key="20">
    <source>
        <dbReference type="Pfam" id="PF02706"/>
    </source>
</evidence>
<keyword evidence="18" id="KW-0175">Coiled coil</keyword>
<dbReference type="GO" id="GO:0004713">
    <property type="term" value="F:protein tyrosine kinase activity"/>
    <property type="evidence" value="ECO:0007669"/>
    <property type="project" value="UniProtKB-KW"/>
</dbReference>
<evidence type="ECO:0000256" key="12">
    <source>
        <dbReference type="ARBA" id="ARBA00023137"/>
    </source>
</evidence>
<dbReference type="Proteomes" id="UP000215158">
    <property type="component" value="Chromosome 2"/>
</dbReference>
<keyword evidence="5" id="KW-0808">Transferase</keyword>
<dbReference type="Gene3D" id="3.40.50.300">
    <property type="entry name" value="P-loop containing nucleotide triphosphate hydrolases"/>
    <property type="match status" value="1"/>
</dbReference>
<keyword evidence="8" id="KW-0418">Kinase</keyword>
<reference evidence="23 24" key="1">
    <citation type="submission" date="2017-08" db="EMBL/GenBank/DDBJ databases">
        <title>Identification and genetic characteristics of simultaneous BTEX- and naphthalene-degrading Paraburkholderia sp. BN5 isolated from petroleum-contaminated soil.</title>
        <authorList>
            <person name="Lee Y."/>
            <person name="Jeon C.O."/>
        </authorList>
    </citation>
    <scope>NUCLEOTIDE SEQUENCE [LARGE SCALE GENOMIC DNA]</scope>
    <source>
        <strain evidence="23 24">BN5</strain>
    </source>
</reference>
<dbReference type="KEGG" id="parb:CJU94_27005"/>
<dbReference type="InterPro" id="IPR050445">
    <property type="entry name" value="Bact_polysacc_biosynth/exp"/>
</dbReference>
<dbReference type="InterPro" id="IPR003856">
    <property type="entry name" value="LPS_length_determ_N"/>
</dbReference>
<evidence type="ECO:0000256" key="6">
    <source>
        <dbReference type="ARBA" id="ARBA00022692"/>
    </source>
</evidence>
<feature type="coiled-coil region" evidence="18">
    <location>
        <begin position="291"/>
        <end position="318"/>
    </location>
</feature>
<dbReference type="GO" id="GO:0000271">
    <property type="term" value="P:polysaccharide biosynthetic process"/>
    <property type="evidence" value="ECO:0007669"/>
    <property type="project" value="UniProtKB-KW"/>
</dbReference>
<accession>A0A248VSE3</accession>
<evidence type="ECO:0000256" key="1">
    <source>
        <dbReference type="ARBA" id="ARBA00004429"/>
    </source>
</evidence>
<evidence type="ECO:0000256" key="10">
    <source>
        <dbReference type="ARBA" id="ARBA00022989"/>
    </source>
</evidence>
<dbReference type="NCBIfam" id="TIGR01007">
    <property type="entry name" value="eps_fam"/>
    <property type="match status" value="1"/>
</dbReference>
<dbReference type="CDD" id="cd05387">
    <property type="entry name" value="BY-kinase"/>
    <property type="match status" value="1"/>
</dbReference>
<dbReference type="PANTHER" id="PTHR32309:SF32">
    <property type="entry name" value="TYROSINE-PROTEIN KINASE ETK-RELATED"/>
    <property type="match status" value="1"/>
</dbReference>
<keyword evidence="4" id="KW-0997">Cell inner membrane</keyword>
<evidence type="ECO:0000256" key="15">
    <source>
        <dbReference type="ARBA" id="ARBA00054296"/>
    </source>
</evidence>
<evidence type="ECO:0000256" key="19">
    <source>
        <dbReference type="SAM" id="Phobius"/>
    </source>
</evidence>
<evidence type="ECO:0000256" key="2">
    <source>
        <dbReference type="ARBA" id="ARBA00008883"/>
    </source>
</evidence>
<evidence type="ECO:0000256" key="9">
    <source>
        <dbReference type="ARBA" id="ARBA00022840"/>
    </source>
</evidence>
<feature type="transmembrane region" description="Helical" evidence="19">
    <location>
        <begin position="32"/>
        <end position="51"/>
    </location>
</feature>
<dbReference type="NCBIfam" id="TIGR01005">
    <property type="entry name" value="eps_transp_fam"/>
    <property type="match status" value="1"/>
</dbReference>
<protein>
    <recommendedName>
        <fullName evidence="16">Putative tyrosine-protein kinase EpsB</fullName>
    </recommendedName>
    <alternativeName>
        <fullName evidence="17">EPS I polysaccharide export protein EpsB</fullName>
    </alternativeName>
</protein>
<organism evidence="23 24">
    <name type="scientific">Paraburkholderia aromaticivorans</name>
    <dbReference type="NCBI Taxonomy" id="2026199"/>
    <lineage>
        <taxon>Bacteria</taxon>
        <taxon>Pseudomonadati</taxon>
        <taxon>Pseudomonadota</taxon>
        <taxon>Betaproteobacteria</taxon>
        <taxon>Burkholderiales</taxon>
        <taxon>Burkholderiaceae</taxon>
        <taxon>Paraburkholderia</taxon>
    </lineage>
</organism>
<comment type="subcellular location">
    <subcellularLocation>
        <location evidence="1">Cell inner membrane</location>
        <topology evidence="1">Multi-pass membrane protein</topology>
    </subcellularLocation>
</comment>
<keyword evidence="6 19" id="KW-0812">Transmembrane</keyword>
<comment type="similarity">
    <text evidence="2">Belongs to the etk/wzc family.</text>
</comment>
<evidence type="ECO:0000256" key="16">
    <source>
        <dbReference type="ARBA" id="ARBA00067833"/>
    </source>
</evidence>
<keyword evidence="24" id="KW-1185">Reference proteome</keyword>
<dbReference type="Pfam" id="PF13614">
    <property type="entry name" value="AAA_31"/>
    <property type="match status" value="1"/>
</dbReference>
<name>A0A248VSE3_9BURK</name>
<feature type="domain" description="Polysaccharide chain length determinant N-terminal" evidence="20">
    <location>
        <begin position="16"/>
        <end position="110"/>
    </location>
</feature>
<evidence type="ECO:0000259" key="22">
    <source>
        <dbReference type="Pfam" id="PF13807"/>
    </source>
</evidence>
<evidence type="ECO:0000256" key="11">
    <source>
        <dbReference type="ARBA" id="ARBA00023136"/>
    </source>
</evidence>
<feature type="domain" description="Tyrosine-protein kinase G-rich" evidence="22">
    <location>
        <begin position="390"/>
        <end position="466"/>
    </location>
</feature>
<dbReference type="InterPro" id="IPR025669">
    <property type="entry name" value="AAA_dom"/>
</dbReference>
<evidence type="ECO:0000256" key="13">
    <source>
        <dbReference type="ARBA" id="ARBA00023169"/>
    </source>
</evidence>
<feature type="domain" description="AAA" evidence="21">
    <location>
        <begin position="547"/>
        <end position="678"/>
    </location>
</feature>
<keyword evidence="3" id="KW-1003">Cell membrane</keyword>
<comment type="function">
    <text evidence="15">Probably involved in polymerization and/or export of exopolysaccharide EPS I which functions as a virulence factor. May be involved in an ATP-dependent process in the pathway for EPS I production, possibly export of the trimeric repeat units across the inner membrane or their polymerization.</text>
</comment>
<evidence type="ECO:0000256" key="8">
    <source>
        <dbReference type="ARBA" id="ARBA00022777"/>
    </source>
</evidence>
<dbReference type="AlphaFoldDB" id="A0A248VSE3"/>
<dbReference type="InterPro" id="IPR027417">
    <property type="entry name" value="P-loop_NTPase"/>
</dbReference>
<gene>
    <name evidence="23" type="ORF">CJU94_27005</name>
</gene>
<dbReference type="FunFam" id="3.40.50.300:FF:000527">
    <property type="entry name" value="Tyrosine-protein kinase etk"/>
    <property type="match status" value="1"/>
</dbReference>
<dbReference type="GO" id="GO:0005524">
    <property type="term" value="F:ATP binding"/>
    <property type="evidence" value="ECO:0007669"/>
    <property type="project" value="UniProtKB-KW"/>
</dbReference>
<dbReference type="InterPro" id="IPR005700">
    <property type="entry name" value="EPS_ExoP-like"/>
</dbReference>
<keyword evidence="13" id="KW-0270">Exopolysaccharide synthesis</keyword>
<evidence type="ECO:0000256" key="3">
    <source>
        <dbReference type="ARBA" id="ARBA00022475"/>
    </source>
</evidence>
<comment type="catalytic activity">
    <reaction evidence="14">
        <text>L-tyrosyl-[protein] + ATP = O-phospho-L-tyrosyl-[protein] + ADP + H(+)</text>
        <dbReference type="Rhea" id="RHEA:10596"/>
        <dbReference type="Rhea" id="RHEA-COMP:10136"/>
        <dbReference type="Rhea" id="RHEA-COMP:20101"/>
        <dbReference type="ChEBI" id="CHEBI:15378"/>
        <dbReference type="ChEBI" id="CHEBI:30616"/>
        <dbReference type="ChEBI" id="CHEBI:46858"/>
        <dbReference type="ChEBI" id="CHEBI:61978"/>
        <dbReference type="ChEBI" id="CHEBI:456216"/>
    </reaction>
</comment>
<evidence type="ECO:0000313" key="24">
    <source>
        <dbReference type="Proteomes" id="UP000215158"/>
    </source>
</evidence>
<sequence length="746" mass="81495">MTYTAGAGSSLKEEDDDINFASLLDTIISHKGMIASITSIVVLFGALYAFMGTPVYEANILVQIEDNADAAGAAKNLLGDISSMFEVKSSADAEIQLLGSRLVISRTVDQQKLYITAEPARFMLIGEWIARHIPFDGSSTPLLRYFAWGQEKVKVVALEVPPGLMESSLTLTVIDGSTYRLAESGWSKGWIGHVGKTETFSSSGGPIVINVASISSESGVRFHVIRHSRQNTIELLQKGLKIAEQGKDSGVLSATLLDKDPFRLQAILNEIGYQYVQQNVERKSAQAAKSLTFLNSQLPEMKKRLDEAEQRQTTYRNAHGIISLGEEAKVVLAQSADAEGRIAMLEAQQRELLMRFGPSHPSVQTIAEQLSLARQKRGELTSREKAMPNQEQELIRLTRDVTVANDLYVATLSNIQQLELLKSGKIGNVRVVDTAFNPEIPVKPNKALVLLLSATLGLATAVFAAMAIELLYGGVTDVDALEKNTGLSVYSIVPFSEVQDLLFKKIKLKVREILLLTKVAAEDPAVESLRSFRTSLEFAMLEASNRIVQITAPSPGMGKSFLSANLASVLAAAGKRILLVDCDLRRGHLNQYFGLTRDAGLSELIAGSADMELATKREVEPGLDFVSTGTRPINPSELLASSKFKQILNEWSQKYDVVLLDSPPVLPVADAEVIASSAATVFLVARFGKTKTGELIESEKRLRQVGARVRGLIFNGVIQRSGVYAYGSKYGAYRYTAYRYEVETDH</sequence>
<evidence type="ECO:0000256" key="17">
    <source>
        <dbReference type="ARBA" id="ARBA00081049"/>
    </source>
</evidence>
<dbReference type="Pfam" id="PF13807">
    <property type="entry name" value="GNVR"/>
    <property type="match status" value="1"/>
</dbReference>
<evidence type="ECO:0000256" key="5">
    <source>
        <dbReference type="ARBA" id="ARBA00022679"/>
    </source>
</evidence>
<dbReference type="GO" id="GO:0005886">
    <property type="term" value="C:plasma membrane"/>
    <property type="evidence" value="ECO:0007669"/>
    <property type="project" value="UniProtKB-SubCell"/>
</dbReference>
<keyword evidence="12" id="KW-0829">Tyrosine-protein kinase</keyword>
<keyword evidence="11 19" id="KW-0472">Membrane</keyword>
<proteinExistence type="inferred from homology"/>
<evidence type="ECO:0000256" key="18">
    <source>
        <dbReference type="SAM" id="Coils"/>
    </source>
</evidence>
<keyword evidence="10 19" id="KW-1133">Transmembrane helix</keyword>
<evidence type="ECO:0000256" key="7">
    <source>
        <dbReference type="ARBA" id="ARBA00022741"/>
    </source>
</evidence>
<dbReference type="SUPFAM" id="SSF52540">
    <property type="entry name" value="P-loop containing nucleoside triphosphate hydrolases"/>
    <property type="match status" value="1"/>
</dbReference>
<evidence type="ECO:0000256" key="14">
    <source>
        <dbReference type="ARBA" id="ARBA00053015"/>
    </source>
</evidence>
<dbReference type="InterPro" id="IPR032807">
    <property type="entry name" value="GNVR"/>
</dbReference>
<dbReference type="EMBL" id="CP022990">
    <property type="protein sequence ID" value="ASW01795.1"/>
    <property type="molecule type" value="Genomic_DNA"/>
</dbReference>
<evidence type="ECO:0000259" key="21">
    <source>
        <dbReference type="Pfam" id="PF13614"/>
    </source>
</evidence>
<dbReference type="OrthoDB" id="9808257at2"/>
<dbReference type="InterPro" id="IPR005702">
    <property type="entry name" value="Wzc-like_C"/>
</dbReference>
<keyword evidence="7" id="KW-0547">Nucleotide-binding</keyword>
<dbReference type="Pfam" id="PF23607">
    <property type="entry name" value="WZC_N"/>
    <property type="match status" value="1"/>
</dbReference>
<evidence type="ECO:0000313" key="23">
    <source>
        <dbReference type="EMBL" id="ASW01795.1"/>
    </source>
</evidence>
<evidence type="ECO:0000256" key="4">
    <source>
        <dbReference type="ARBA" id="ARBA00022519"/>
    </source>
</evidence>
<dbReference type="PANTHER" id="PTHR32309">
    <property type="entry name" value="TYROSINE-PROTEIN KINASE"/>
    <property type="match status" value="1"/>
</dbReference>
<keyword evidence="9" id="KW-0067">ATP-binding</keyword>